<protein>
    <submittedName>
        <fullName evidence="1">DUF4862 domain-containing protein</fullName>
    </submittedName>
</protein>
<dbReference type="Pfam" id="PF16154">
    <property type="entry name" value="DUF4862"/>
    <property type="match status" value="1"/>
</dbReference>
<keyword evidence="2" id="KW-1185">Reference proteome</keyword>
<sequence length="299" mass="32981">MSQLFVVGAYASLPEEGRQDDYYQLLHQEKWIDGIEIPFPGVIKNNARDFARVLSKDWSANTITAIPGTMQNVWKDPKFGLASPDETGREAALGFCDEIRNSVIELNTESGRSSISYIQLHSAPTKLANATSFCKSLEQLLKQDWGGAKLVIEHCDKFVPSQKPEKGFLSIGQEINIARELGVRIHINWGRSAVEGRSADTAYDHIQECAKNGVLAGLIFSGAGPEPTQYGYSWIDGHLPTSAYEPSSLLTSNQIERCSQAAESAEYIGAKICVPKTAPLLERVQMLRNIYDSTKGIEK</sequence>
<proteinExistence type="predicted"/>
<evidence type="ECO:0000313" key="1">
    <source>
        <dbReference type="EMBL" id="PKY73267.1"/>
    </source>
</evidence>
<accession>A0A2I1IQ66</accession>
<dbReference type="Proteomes" id="UP000235122">
    <property type="component" value="Unassembled WGS sequence"/>
</dbReference>
<gene>
    <name evidence="1" type="ORF">CYJ19_01365</name>
</gene>
<dbReference type="RefSeq" id="WP_024330700.1">
    <property type="nucleotide sequence ID" value="NZ_JASOXK010000001.1"/>
</dbReference>
<reference evidence="1 2" key="1">
    <citation type="submission" date="2017-12" db="EMBL/GenBank/DDBJ databases">
        <title>Phylogenetic diversity of female urinary microbiome.</title>
        <authorList>
            <person name="Thomas-White K."/>
            <person name="Wolfe A.J."/>
        </authorList>
    </citation>
    <scope>NUCLEOTIDE SEQUENCE [LARGE SCALE GENOMIC DNA]</scope>
    <source>
        <strain evidence="1 2">UMB0402</strain>
    </source>
</reference>
<evidence type="ECO:0000313" key="2">
    <source>
        <dbReference type="Proteomes" id="UP000235122"/>
    </source>
</evidence>
<organism evidence="1 2">
    <name type="scientific">Winkia neuii</name>
    <dbReference type="NCBI Taxonomy" id="33007"/>
    <lineage>
        <taxon>Bacteria</taxon>
        <taxon>Bacillati</taxon>
        <taxon>Actinomycetota</taxon>
        <taxon>Actinomycetes</taxon>
        <taxon>Actinomycetales</taxon>
        <taxon>Actinomycetaceae</taxon>
        <taxon>Winkia</taxon>
    </lineage>
</organism>
<dbReference type="STRING" id="33007.HMPREF3198_00914"/>
<name>A0A2I1IQ66_9ACTO</name>
<dbReference type="AlphaFoldDB" id="A0A2I1IQ66"/>
<dbReference type="GeneID" id="35866228"/>
<dbReference type="EMBL" id="PKKO01000001">
    <property type="protein sequence ID" value="PKY73267.1"/>
    <property type="molecule type" value="Genomic_DNA"/>
</dbReference>
<comment type="caution">
    <text evidence="1">The sequence shown here is derived from an EMBL/GenBank/DDBJ whole genome shotgun (WGS) entry which is preliminary data.</text>
</comment>
<dbReference type="InterPro" id="IPR032344">
    <property type="entry name" value="DUF4862"/>
</dbReference>